<dbReference type="Pfam" id="PF00132">
    <property type="entry name" value="Hexapep"/>
    <property type="match status" value="1"/>
</dbReference>
<dbReference type="GO" id="GO:0016746">
    <property type="term" value="F:acyltransferase activity"/>
    <property type="evidence" value="ECO:0007669"/>
    <property type="project" value="UniProtKB-KW"/>
</dbReference>
<dbReference type="PANTHER" id="PTHR23416">
    <property type="entry name" value="SIALIC ACID SYNTHASE-RELATED"/>
    <property type="match status" value="1"/>
</dbReference>
<organism evidence="1 2">
    <name type="scientific">Paenisporosarcina antarctica</name>
    <dbReference type="NCBI Taxonomy" id="417367"/>
    <lineage>
        <taxon>Bacteria</taxon>
        <taxon>Bacillati</taxon>
        <taxon>Bacillota</taxon>
        <taxon>Bacilli</taxon>
        <taxon>Bacillales</taxon>
        <taxon>Caryophanaceae</taxon>
        <taxon>Paenisporosarcina</taxon>
    </lineage>
</organism>
<dbReference type="KEGG" id="panc:E2636_13025"/>
<dbReference type="SUPFAM" id="SSF51161">
    <property type="entry name" value="Trimeric LpxA-like enzymes"/>
    <property type="match status" value="1"/>
</dbReference>
<dbReference type="AlphaFoldDB" id="A0A4V1ANK5"/>
<dbReference type="OrthoDB" id="9788080at2"/>
<dbReference type="CDD" id="cd04647">
    <property type="entry name" value="LbH_MAT_like"/>
    <property type="match status" value="1"/>
</dbReference>
<accession>A0A4V1ANK5</accession>
<keyword evidence="2" id="KW-1185">Reference proteome</keyword>
<dbReference type="EMBL" id="CP038015">
    <property type="protein sequence ID" value="QBP43095.1"/>
    <property type="molecule type" value="Genomic_DNA"/>
</dbReference>
<reference evidence="1 2" key="1">
    <citation type="submission" date="2019-03" db="EMBL/GenBank/DDBJ databases">
        <title>Complete genome sequence of Paenisporosarcina antarctica CGMCC 1.6503T.</title>
        <authorList>
            <person name="Rong J.-C."/>
            <person name="Chi N.-Y."/>
            <person name="Zhang Q.-F."/>
        </authorList>
    </citation>
    <scope>NUCLEOTIDE SEQUENCE [LARGE SCALE GENOMIC DNA]</scope>
    <source>
        <strain evidence="1 2">CGMCC 1.6503</strain>
    </source>
</reference>
<proteinExistence type="predicted"/>
<evidence type="ECO:0000313" key="1">
    <source>
        <dbReference type="EMBL" id="QBP43095.1"/>
    </source>
</evidence>
<evidence type="ECO:0000313" key="2">
    <source>
        <dbReference type="Proteomes" id="UP000294292"/>
    </source>
</evidence>
<keyword evidence="1" id="KW-0808">Transferase</keyword>
<gene>
    <name evidence="1" type="ORF">E2636_13025</name>
</gene>
<dbReference type="InterPro" id="IPR001451">
    <property type="entry name" value="Hexapep"/>
</dbReference>
<protein>
    <submittedName>
        <fullName evidence="1">Acyltransferase</fullName>
    </submittedName>
</protein>
<keyword evidence="1" id="KW-0012">Acyltransferase</keyword>
<dbReference type="Proteomes" id="UP000294292">
    <property type="component" value="Chromosome"/>
</dbReference>
<dbReference type="Gene3D" id="2.160.10.10">
    <property type="entry name" value="Hexapeptide repeat proteins"/>
    <property type="match status" value="1"/>
</dbReference>
<dbReference type="InterPro" id="IPR051159">
    <property type="entry name" value="Hexapeptide_acetyltransf"/>
</dbReference>
<sequence length="151" mass="16351">MKGNKGLLIRYIFLKTITKECGDNVSIHPNVYLYKLKNLSIGSNVSIHPMCYIDSTGRIDIGNDVSIAHGVTIMSTTHQYGDENILIKDQPVDLLYTKIEDNVWIGAKATILGGVEVSTGSIVAAGAVVIKDVPIRAIVGGVPAKIIKYRL</sequence>
<name>A0A4V1ANK5_9BACL</name>
<dbReference type="InterPro" id="IPR011004">
    <property type="entry name" value="Trimer_LpxA-like_sf"/>
</dbReference>